<dbReference type="PANTHER" id="PTHR30269">
    <property type="entry name" value="TRANSMEMBRANE PROTEIN YFCA"/>
    <property type="match status" value="1"/>
</dbReference>
<evidence type="ECO:0000256" key="1">
    <source>
        <dbReference type="ARBA" id="ARBA00004651"/>
    </source>
</evidence>
<evidence type="ECO:0000256" key="2">
    <source>
        <dbReference type="ARBA" id="ARBA00009142"/>
    </source>
</evidence>
<feature type="transmembrane region" description="Helical" evidence="8">
    <location>
        <begin position="91"/>
        <end position="111"/>
    </location>
</feature>
<reference evidence="9 10" key="1">
    <citation type="submission" date="2016-12" db="EMBL/GenBank/DDBJ databases">
        <authorList>
            <person name="Song W.-J."/>
            <person name="Kurnit D.M."/>
        </authorList>
    </citation>
    <scope>NUCLEOTIDE SEQUENCE [LARGE SCALE GENOMIC DNA]</scope>
    <source>
        <strain evidence="9 10">DSM 14810</strain>
    </source>
</reference>
<proteinExistence type="inferred from homology"/>
<feature type="transmembrane region" description="Helical" evidence="8">
    <location>
        <begin position="64"/>
        <end position="85"/>
    </location>
</feature>
<dbReference type="EMBL" id="FRDH01000015">
    <property type="protein sequence ID" value="SHN65011.1"/>
    <property type="molecule type" value="Genomic_DNA"/>
</dbReference>
<dbReference type="Pfam" id="PF01925">
    <property type="entry name" value="TauE"/>
    <property type="match status" value="1"/>
</dbReference>
<evidence type="ECO:0000256" key="8">
    <source>
        <dbReference type="RuleBase" id="RU363041"/>
    </source>
</evidence>
<organism evidence="9 10">
    <name type="scientific">Butyrivibrio hungatei DSM 14810</name>
    <dbReference type="NCBI Taxonomy" id="1121132"/>
    <lineage>
        <taxon>Bacteria</taxon>
        <taxon>Bacillati</taxon>
        <taxon>Bacillota</taxon>
        <taxon>Clostridia</taxon>
        <taxon>Lachnospirales</taxon>
        <taxon>Lachnospiraceae</taxon>
        <taxon>Butyrivibrio</taxon>
    </lineage>
</organism>
<protein>
    <recommendedName>
        <fullName evidence="8">Probable membrane transporter protein</fullName>
    </recommendedName>
</protein>
<evidence type="ECO:0000256" key="7">
    <source>
        <dbReference type="ARBA" id="ARBA00023136"/>
    </source>
</evidence>
<accession>A0A1M7T2T3</accession>
<dbReference type="InterPro" id="IPR052017">
    <property type="entry name" value="TSUP"/>
</dbReference>
<sequence length="238" mass="25817">MITWIIATIAAFFIKGLCGFANTLVFNSILAYGNNNINVSPVELLLGYPTNIIMTIRERKSIKISIFIPTAILVIAGSIPGVFLLKNLDAVIVKIIFGIVVILIGLEMLIREYSNSKTKGSKALLTAIGLLSGLLCGLYGIGALLGAYISRVSDDTKEFKANICAVFIVENTFRIVLYALTGIMTLEVIKKVILLFPFMILGLLLGIKLSSILDDKVIKKIVIVMLIISGIALIINNI</sequence>
<name>A0A1M7T2T3_9FIRM</name>
<keyword evidence="6 8" id="KW-1133">Transmembrane helix</keyword>
<gene>
    <name evidence="9" type="ORF">SAMN02745247_02873</name>
</gene>
<keyword evidence="7 8" id="KW-0472">Membrane</keyword>
<evidence type="ECO:0000313" key="10">
    <source>
        <dbReference type="Proteomes" id="UP000184097"/>
    </source>
</evidence>
<dbReference type="Proteomes" id="UP000184097">
    <property type="component" value="Unassembled WGS sequence"/>
</dbReference>
<dbReference type="InterPro" id="IPR002781">
    <property type="entry name" value="TM_pro_TauE-like"/>
</dbReference>
<evidence type="ECO:0000256" key="5">
    <source>
        <dbReference type="ARBA" id="ARBA00022692"/>
    </source>
</evidence>
<evidence type="ECO:0000256" key="6">
    <source>
        <dbReference type="ARBA" id="ARBA00022989"/>
    </source>
</evidence>
<evidence type="ECO:0000256" key="3">
    <source>
        <dbReference type="ARBA" id="ARBA00022448"/>
    </source>
</evidence>
<evidence type="ECO:0000313" key="9">
    <source>
        <dbReference type="EMBL" id="SHN65011.1"/>
    </source>
</evidence>
<comment type="similarity">
    <text evidence="2 8">Belongs to the 4-toluene sulfonate uptake permease (TSUP) (TC 2.A.102) family.</text>
</comment>
<feature type="transmembrane region" description="Helical" evidence="8">
    <location>
        <begin position="123"/>
        <end position="147"/>
    </location>
</feature>
<dbReference type="AlphaFoldDB" id="A0A1M7T2T3"/>
<dbReference type="GO" id="GO:0005886">
    <property type="term" value="C:plasma membrane"/>
    <property type="evidence" value="ECO:0007669"/>
    <property type="project" value="UniProtKB-SubCell"/>
</dbReference>
<evidence type="ECO:0000256" key="4">
    <source>
        <dbReference type="ARBA" id="ARBA00022475"/>
    </source>
</evidence>
<comment type="subcellular location">
    <subcellularLocation>
        <location evidence="1 8">Cell membrane</location>
        <topology evidence="1 8">Multi-pass membrane protein</topology>
    </subcellularLocation>
</comment>
<feature type="transmembrane region" description="Helical" evidence="8">
    <location>
        <begin position="192"/>
        <end position="211"/>
    </location>
</feature>
<keyword evidence="5 8" id="KW-0812">Transmembrane</keyword>
<feature type="transmembrane region" description="Helical" evidence="8">
    <location>
        <begin position="217"/>
        <end position="235"/>
    </location>
</feature>
<dbReference type="PANTHER" id="PTHR30269:SF37">
    <property type="entry name" value="MEMBRANE TRANSPORTER PROTEIN"/>
    <property type="match status" value="1"/>
</dbReference>
<dbReference type="RefSeq" id="WP_072705446.1">
    <property type="nucleotide sequence ID" value="NZ_FRDH01000015.1"/>
</dbReference>
<keyword evidence="3" id="KW-0813">Transport</keyword>
<keyword evidence="4 8" id="KW-1003">Cell membrane</keyword>